<organism evidence="1">
    <name type="scientific">Halalkalibacterium halodurans</name>
    <name type="common">Bacillus halodurans</name>
    <dbReference type="NCBI Taxonomy" id="86665"/>
    <lineage>
        <taxon>Bacteria</taxon>
        <taxon>Bacillati</taxon>
        <taxon>Bacillota</taxon>
        <taxon>Bacilli</taxon>
        <taxon>Bacillales</taxon>
        <taxon>Bacillaceae</taxon>
        <taxon>Halalkalibacterium (ex Joshi et al. 2022)</taxon>
    </lineage>
</organism>
<protein>
    <submittedName>
        <fullName evidence="1">Uncharacterized protein</fullName>
    </submittedName>
</protein>
<proteinExistence type="predicted"/>
<dbReference type="AlphaFoldDB" id="A0A0M0KJL6"/>
<dbReference type="PATRIC" id="fig|136160.3.peg.2098"/>
<dbReference type="OMA" id="YQFTELE"/>
<dbReference type="RefSeq" id="WP_010898373.1">
    <property type="nucleotide sequence ID" value="NZ_CP040441.1"/>
</dbReference>
<comment type="caution">
    <text evidence="1">The sequence shown here is derived from an EMBL/GenBank/DDBJ whole genome shotgun (WGS) entry which is preliminary data.</text>
</comment>
<dbReference type="EMBL" id="LILD01000001">
    <property type="protein sequence ID" value="KOO38949.1"/>
    <property type="molecule type" value="Genomic_DNA"/>
</dbReference>
<dbReference type="GeneID" id="87597758"/>
<reference evidence="1" key="1">
    <citation type="submission" date="2015-08" db="EMBL/GenBank/DDBJ databases">
        <title>Complete DNA Sequence of Pseudomonas syringae pv. actinidiae, the Causal Agent of Kiwifruit Canker Disease.</title>
        <authorList>
            <person name="Rikkerink E.H.A."/>
            <person name="Fineran P.C."/>
        </authorList>
    </citation>
    <scope>NUCLEOTIDE SEQUENCE</scope>
    <source>
        <strain evidence="1">DSM 13666</strain>
    </source>
</reference>
<name>A0A0M0KJL6_ALKHA</name>
<gene>
    <name evidence="1" type="ORF">AMD02_08785</name>
</gene>
<accession>A0A0M0KJL6</accession>
<sequence length="92" mass="10763">MIDLNFERYTEATLTNFAIVRTYEIQHWTHVVVSFQCDAMPEDIIDPEALLILSESGDVLQVVLYEEGCDSPNYQFTELEKEQLIRWFRASS</sequence>
<evidence type="ECO:0000313" key="1">
    <source>
        <dbReference type="EMBL" id="KOO38949.1"/>
    </source>
</evidence>
<accession>A0A4Y7X1B3</accession>